<protein>
    <recommendedName>
        <fullName evidence="3">D-isomer specific 2-hydroxyacid dehydrogenase NAD-binding domain-containing protein</fullName>
    </recommendedName>
</protein>
<evidence type="ECO:0000313" key="5">
    <source>
        <dbReference type="Proteomes" id="UP000000763"/>
    </source>
</evidence>
<dbReference type="FunFam" id="3.40.50.720:FF:001289">
    <property type="entry name" value="Os11g0229100 protein"/>
    <property type="match status" value="1"/>
</dbReference>
<proteinExistence type="predicted"/>
<dbReference type="InterPro" id="IPR036291">
    <property type="entry name" value="NAD(P)-bd_dom_sf"/>
</dbReference>
<name>Q53Q48_ORYSJ</name>
<dbReference type="PANTHER" id="PTHR10996">
    <property type="entry name" value="2-HYDROXYACID DEHYDROGENASE-RELATED"/>
    <property type="match status" value="1"/>
</dbReference>
<dbReference type="InterPro" id="IPR006140">
    <property type="entry name" value="D-isomer_DH_NAD-bd"/>
</dbReference>
<dbReference type="GO" id="GO:0051287">
    <property type="term" value="F:NAD binding"/>
    <property type="evidence" value="ECO:0007669"/>
    <property type="project" value="InterPro"/>
</dbReference>
<dbReference type="Proteomes" id="UP000000763">
    <property type="component" value="Chromosome 11"/>
</dbReference>
<dbReference type="SUPFAM" id="SSF51735">
    <property type="entry name" value="NAD(P)-binding Rossmann-fold domains"/>
    <property type="match status" value="1"/>
</dbReference>
<feature type="region of interest" description="Disordered" evidence="2">
    <location>
        <begin position="374"/>
        <end position="432"/>
    </location>
</feature>
<dbReference type="EMBL" id="AC119670">
    <property type="protein sequence ID" value="AAX94872.1"/>
    <property type="molecule type" value="Genomic_DNA"/>
</dbReference>
<organism evidence="4 5">
    <name type="scientific">Oryza sativa subsp. japonica</name>
    <name type="common">Rice</name>
    <dbReference type="NCBI Taxonomy" id="39947"/>
    <lineage>
        <taxon>Eukaryota</taxon>
        <taxon>Viridiplantae</taxon>
        <taxon>Streptophyta</taxon>
        <taxon>Embryophyta</taxon>
        <taxon>Tracheophyta</taxon>
        <taxon>Spermatophyta</taxon>
        <taxon>Magnoliopsida</taxon>
        <taxon>Liliopsida</taxon>
        <taxon>Poales</taxon>
        <taxon>Poaceae</taxon>
        <taxon>BOP clade</taxon>
        <taxon>Oryzoideae</taxon>
        <taxon>Oryzeae</taxon>
        <taxon>Oryzinae</taxon>
        <taxon>Oryza</taxon>
        <taxon>Oryza sativa</taxon>
    </lineage>
</organism>
<reference evidence="5" key="2">
    <citation type="journal article" date="2008" name="Nucleic Acids Res.">
        <title>The rice annotation project database (RAP-DB): 2008 update.</title>
        <authorList>
            <consortium name="The rice annotation project (RAP)"/>
        </authorList>
    </citation>
    <scope>GENOME REANNOTATION</scope>
    <source>
        <strain evidence="5">cv. Nipponbare</strain>
    </source>
</reference>
<dbReference type="Pfam" id="PF02826">
    <property type="entry name" value="2-Hacid_dh_C"/>
    <property type="match status" value="1"/>
</dbReference>
<accession>Q53Q48</accession>
<gene>
    <name evidence="4" type="ordered locus">LOC_Os11g12290</name>
</gene>
<feature type="domain" description="D-isomer specific 2-hydroxyacid dehydrogenase NAD-binding" evidence="3">
    <location>
        <begin position="30"/>
        <end position="136"/>
    </location>
</feature>
<dbReference type="GO" id="GO:0016491">
    <property type="term" value="F:oxidoreductase activity"/>
    <property type="evidence" value="ECO:0007669"/>
    <property type="project" value="UniProtKB-KW"/>
</dbReference>
<dbReference type="Gene3D" id="3.40.50.720">
    <property type="entry name" value="NAD(P)-binding Rossmann-like Domain"/>
    <property type="match status" value="1"/>
</dbReference>
<evidence type="ECO:0000259" key="3">
    <source>
        <dbReference type="Pfam" id="PF02826"/>
    </source>
</evidence>
<dbReference type="AlphaFoldDB" id="Q53Q48"/>
<evidence type="ECO:0000256" key="1">
    <source>
        <dbReference type="ARBA" id="ARBA00023002"/>
    </source>
</evidence>
<dbReference type="PANTHER" id="PTHR10996:SF158">
    <property type="entry name" value="OS04G0107300 PROTEIN"/>
    <property type="match status" value="1"/>
</dbReference>
<evidence type="ECO:0000256" key="2">
    <source>
        <dbReference type="SAM" id="MobiDB-lite"/>
    </source>
</evidence>
<keyword evidence="1" id="KW-0560">Oxidoreductase</keyword>
<sequence length="463" mass="49889">MKDERFREAARQVANAGGVYSTDVADYAVGLLFDVLGHVSVGDRYVRRGLWPERGDFVPLGSKIGGKRVGIIGLGNIGSAIARRLEAEDVVYTYFPTATDLAASSDVLVVACTLTAETRHIVDRGVLDALGELGVVARFCYGEQLDLHQVAGLQLQMQMQMQIKRSRHGCQPKLVTDGGETKSLTFASVNFQVRSGLVEYFPARAANDRWATGWSQCWFYLDVGVDSGLASTNKIYFRHLPEVNADDEDLDPLHQSLRRMAKWLSMPDLTEEFVMLRIIPLWNGWVHDLTSGDEDKAGAYVGPVTSSTLLTPVSTAITEAEKILGKPVVKEKQERTERTSSWERTNRVAARFNLQLPALPSLSEAEVEAEVAEAAKSTGKRKGGGSGVAPGAEESSPPTPVTVPGSDGGNQGAVNTGATAAPESHGGELWTPAASDAPAAQVVLGPSPTHGARTEAHYRMYVI</sequence>
<evidence type="ECO:0000313" key="4">
    <source>
        <dbReference type="EMBL" id="AAX94872.1"/>
    </source>
</evidence>
<dbReference type="InterPro" id="IPR050223">
    <property type="entry name" value="D-isomer_2-hydroxyacid_DH"/>
</dbReference>
<reference evidence="5" key="1">
    <citation type="journal article" date="2005" name="Nature">
        <title>The map-based sequence of the rice genome.</title>
        <authorList>
            <consortium name="International rice genome sequencing project (IRGSP)"/>
            <person name="Matsumoto T."/>
            <person name="Wu J."/>
            <person name="Kanamori H."/>
            <person name="Katayose Y."/>
            <person name="Fujisawa M."/>
            <person name="Namiki N."/>
            <person name="Mizuno H."/>
            <person name="Yamamoto K."/>
            <person name="Antonio B.A."/>
            <person name="Baba T."/>
            <person name="Sakata K."/>
            <person name="Nagamura Y."/>
            <person name="Aoki H."/>
            <person name="Arikawa K."/>
            <person name="Arita K."/>
            <person name="Bito T."/>
            <person name="Chiden Y."/>
            <person name="Fujitsuka N."/>
            <person name="Fukunaka R."/>
            <person name="Hamada M."/>
            <person name="Harada C."/>
            <person name="Hayashi A."/>
            <person name="Hijishita S."/>
            <person name="Honda M."/>
            <person name="Hosokawa S."/>
            <person name="Ichikawa Y."/>
            <person name="Idonuma A."/>
            <person name="Iijima M."/>
            <person name="Ikeda M."/>
            <person name="Ikeno M."/>
            <person name="Ito K."/>
            <person name="Ito S."/>
            <person name="Ito T."/>
            <person name="Ito Y."/>
            <person name="Ito Y."/>
            <person name="Iwabuchi A."/>
            <person name="Kamiya K."/>
            <person name="Karasawa W."/>
            <person name="Kurita K."/>
            <person name="Katagiri S."/>
            <person name="Kikuta A."/>
            <person name="Kobayashi H."/>
            <person name="Kobayashi N."/>
            <person name="Machita K."/>
            <person name="Maehara T."/>
            <person name="Masukawa M."/>
            <person name="Mizubayashi T."/>
            <person name="Mukai Y."/>
            <person name="Nagasaki H."/>
            <person name="Nagata Y."/>
            <person name="Naito S."/>
            <person name="Nakashima M."/>
            <person name="Nakama Y."/>
            <person name="Nakamichi Y."/>
            <person name="Nakamura M."/>
            <person name="Meguro A."/>
            <person name="Negishi M."/>
            <person name="Ohta I."/>
            <person name="Ohta T."/>
            <person name="Okamoto M."/>
            <person name="Ono N."/>
            <person name="Saji S."/>
            <person name="Sakaguchi M."/>
            <person name="Sakai K."/>
            <person name="Shibata M."/>
            <person name="Shimokawa T."/>
            <person name="Song J."/>
            <person name="Takazaki Y."/>
            <person name="Terasawa K."/>
            <person name="Tsugane M."/>
            <person name="Tsuji K."/>
            <person name="Ueda S."/>
            <person name="Waki K."/>
            <person name="Yamagata H."/>
            <person name="Yamamoto M."/>
            <person name="Yamamoto S."/>
            <person name="Yamane H."/>
            <person name="Yoshiki S."/>
            <person name="Yoshihara R."/>
            <person name="Yukawa K."/>
            <person name="Zhong H."/>
            <person name="Yano M."/>
            <person name="Yuan Q."/>
            <person name="Ouyang S."/>
            <person name="Liu J."/>
            <person name="Jones K.M."/>
            <person name="Gansberger K."/>
            <person name="Moffat K."/>
            <person name="Hill J."/>
            <person name="Bera J."/>
            <person name="Fadrosh D."/>
            <person name="Jin S."/>
            <person name="Johri S."/>
            <person name="Kim M."/>
            <person name="Overton L."/>
            <person name="Reardon M."/>
            <person name="Tsitrin T."/>
            <person name="Vuong H."/>
            <person name="Weaver B."/>
            <person name="Ciecko A."/>
            <person name="Tallon L."/>
            <person name="Jackson J."/>
            <person name="Pai G."/>
            <person name="Aken S.V."/>
            <person name="Utterback T."/>
            <person name="Reidmuller S."/>
            <person name="Feldblyum T."/>
            <person name="Hsiao J."/>
            <person name="Zismann V."/>
            <person name="Iobst S."/>
            <person name="de Vazeille A.R."/>
            <person name="Buell C.R."/>
            <person name="Ying K."/>
            <person name="Li Y."/>
            <person name="Lu T."/>
            <person name="Huang Y."/>
            <person name="Zhao Q."/>
            <person name="Feng Q."/>
            <person name="Zhang L."/>
            <person name="Zhu J."/>
            <person name="Weng Q."/>
            <person name="Mu J."/>
            <person name="Lu Y."/>
            <person name="Fan D."/>
            <person name="Liu Y."/>
            <person name="Guan J."/>
            <person name="Zhang Y."/>
            <person name="Yu S."/>
            <person name="Liu X."/>
            <person name="Zhang Y."/>
            <person name="Hong G."/>
            <person name="Han B."/>
            <person name="Choisne N."/>
            <person name="Demange N."/>
            <person name="Orjeda G."/>
            <person name="Samain S."/>
            <person name="Cattolico L."/>
            <person name="Pelletier E."/>
            <person name="Couloux A."/>
            <person name="Segurens B."/>
            <person name="Wincker P."/>
            <person name="D'Hont A."/>
            <person name="Scarpelli C."/>
            <person name="Weissenbach J."/>
            <person name="Salanoubat M."/>
            <person name="Quetier F."/>
            <person name="Yu Y."/>
            <person name="Kim H.R."/>
            <person name="Rambo T."/>
            <person name="Currie J."/>
            <person name="Collura K."/>
            <person name="Luo M."/>
            <person name="Yang T."/>
            <person name="Ammiraju J.S.S."/>
            <person name="Engler F."/>
            <person name="Soderlund C."/>
            <person name="Wing R.A."/>
            <person name="Palmer L.E."/>
            <person name="de la Bastide M."/>
            <person name="Spiegel L."/>
            <person name="Nascimento L."/>
            <person name="Zutavern T."/>
            <person name="O'Shaughnessy A."/>
            <person name="Dike S."/>
            <person name="Dedhia N."/>
            <person name="Preston R."/>
            <person name="Balija V."/>
            <person name="McCombie W.R."/>
            <person name="Chow T."/>
            <person name="Chen H."/>
            <person name="Chung M."/>
            <person name="Chen C."/>
            <person name="Shaw J."/>
            <person name="Wu H."/>
            <person name="Hsiao K."/>
            <person name="Chao Y."/>
            <person name="Chu M."/>
            <person name="Cheng C."/>
            <person name="Hour A."/>
            <person name="Lee P."/>
            <person name="Lin S."/>
            <person name="Lin Y."/>
            <person name="Liou J."/>
            <person name="Liu S."/>
            <person name="Hsing Y."/>
            <person name="Raghuvanshi S."/>
            <person name="Mohanty A."/>
            <person name="Bharti A.K."/>
            <person name="Gaur A."/>
            <person name="Gupta V."/>
            <person name="Kumar D."/>
            <person name="Ravi V."/>
            <person name="Vij S."/>
            <person name="Kapur A."/>
            <person name="Khurana P."/>
            <person name="Khurana P."/>
            <person name="Khurana J.P."/>
            <person name="Tyagi A.K."/>
            <person name="Gaikwad K."/>
            <person name="Singh A."/>
            <person name="Dalal V."/>
            <person name="Srivastava S."/>
            <person name="Dixit A."/>
            <person name="Pal A.K."/>
            <person name="Ghazi I.A."/>
            <person name="Yadav M."/>
            <person name="Pandit A."/>
            <person name="Bhargava A."/>
            <person name="Sureshbabu K."/>
            <person name="Batra K."/>
            <person name="Sharma T.R."/>
            <person name="Mohapatra T."/>
            <person name="Singh N.K."/>
            <person name="Messing J."/>
            <person name="Nelson A.B."/>
            <person name="Fuks G."/>
            <person name="Kavchok S."/>
            <person name="Keizer G."/>
            <person name="Linton E."/>
            <person name="Llaca V."/>
            <person name="Song R."/>
            <person name="Tanyolac B."/>
            <person name="Young S."/>
            <person name="Ho-Il K."/>
            <person name="Hahn J.H."/>
            <person name="Sangsakoo G."/>
            <person name="Vanavichit A."/>
            <person name="de Mattos Luiz.A.T."/>
            <person name="Zimmer P.D."/>
            <person name="Malone G."/>
            <person name="Dellagostin O."/>
            <person name="de Oliveira A.C."/>
            <person name="Bevan M."/>
            <person name="Bancroft I."/>
            <person name="Minx P."/>
            <person name="Cordum H."/>
            <person name="Wilson R."/>
            <person name="Cheng Z."/>
            <person name="Jin W."/>
            <person name="Jiang J."/>
            <person name="Leong S.A."/>
            <person name="Iwama H."/>
            <person name="Gojobori T."/>
            <person name="Itoh T."/>
            <person name="Niimura Y."/>
            <person name="Fujii Y."/>
            <person name="Habara T."/>
            <person name="Sakai H."/>
            <person name="Sato Y."/>
            <person name="Wilson G."/>
            <person name="Kumar K."/>
            <person name="McCouch S."/>
            <person name="Juretic N."/>
            <person name="Hoen D."/>
            <person name="Wright S."/>
            <person name="Bruskiewich R."/>
            <person name="Bureau T."/>
            <person name="Miyao A."/>
            <person name="Hirochika H."/>
            <person name="Nishikawa T."/>
            <person name="Kadowaki K."/>
            <person name="Sugiura M."/>
            <person name="Burr B."/>
            <person name="Sasaki T."/>
        </authorList>
    </citation>
    <scope>NUCLEOTIDE SEQUENCE [LARGE SCALE GENOMIC DNA]</scope>
    <source>
        <strain evidence="5">cv. Nipponbare</strain>
    </source>
</reference>